<sequence>MPPLPSSITPAFSIWLTLSSIILPSVCACRRLFSIIGEASPVSMWRCISRAVAGG</sequence>
<evidence type="ECO:0000313" key="5">
    <source>
        <dbReference type="Proteomes" id="UP000435112"/>
    </source>
</evidence>
<dbReference type="Proteomes" id="UP000434957">
    <property type="component" value="Unassembled WGS sequence"/>
</dbReference>
<dbReference type="AlphaFoldDB" id="A0A6A3J6G8"/>
<accession>A0A6A3J6G8</accession>
<gene>
    <name evidence="2" type="ORF">PR002_g21272</name>
    <name evidence="3" type="ORF">PR003_g23417</name>
</gene>
<feature type="signal peptide" evidence="1">
    <location>
        <begin position="1"/>
        <end position="28"/>
    </location>
</feature>
<dbReference type="EMBL" id="QXFT01002473">
    <property type="protein sequence ID" value="KAE9297737.1"/>
    <property type="molecule type" value="Genomic_DNA"/>
</dbReference>
<evidence type="ECO:0000256" key="1">
    <source>
        <dbReference type="SAM" id="SignalP"/>
    </source>
</evidence>
<evidence type="ECO:0000313" key="2">
    <source>
        <dbReference type="EMBL" id="KAE8990011.1"/>
    </source>
</evidence>
<name>A0A6A3J6G8_9STRA</name>
<dbReference type="Proteomes" id="UP000435112">
    <property type="component" value="Unassembled WGS sequence"/>
</dbReference>
<dbReference type="EMBL" id="QXFU01002130">
    <property type="protein sequence ID" value="KAE8990011.1"/>
    <property type="molecule type" value="Genomic_DNA"/>
</dbReference>
<comment type="caution">
    <text evidence="2">The sequence shown here is derived from an EMBL/GenBank/DDBJ whole genome shotgun (WGS) entry which is preliminary data.</text>
</comment>
<organism evidence="2 5">
    <name type="scientific">Phytophthora rubi</name>
    <dbReference type="NCBI Taxonomy" id="129364"/>
    <lineage>
        <taxon>Eukaryota</taxon>
        <taxon>Sar</taxon>
        <taxon>Stramenopiles</taxon>
        <taxon>Oomycota</taxon>
        <taxon>Peronosporomycetes</taxon>
        <taxon>Peronosporales</taxon>
        <taxon>Peronosporaceae</taxon>
        <taxon>Phytophthora</taxon>
    </lineage>
</organism>
<keyword evidence="4" id="KW-1185">Reference proteome</keyword>
<keyword evidence="1" id="KW-0732">Signal</keyword>
<protein>
    <submittedName>
        <fullName evidence="2">Uncharacterized protein</fullName>
    </submittedName>
</protein>
<feature type="chain" id="PRO_5036164505" evidence="1">
    <location>
        <begin position="29"/>
        <end position="55"/>
    </location>
</feature>
<evidence type="ECO:0000313" key="3">
    <source>
        <dbReference type="EMBL" id="KAE9297737.1"/>
    </source>
</evidence>
<proteinExistence type="predicted"/>
<reference evidence="2 5" key="1">
    <citation type="submission" date="2018-09" db="EMBL/GenBank/DDBJ databases">
        <title>Genomic investigation of the strawberry pathogen Phytophthora fragariae indicates pathogenicity is determined by transcriptional variation in three key races.</title>
        <authorList>
            <person name="Adams T.M."/>
            <person name="Armitage A.D."/>
            <person name="Sobczyk M.K."/>
            <person name="Bates H.J."/>
            <person name="Dunwell J.M."/>
            <person name="Nellist C.F."/>
            <person name="Harrison R.J."/>
        </authorList>
    </citation>
    <scope>NUCLEOTIDE SEQUENCE [LARGE SCALE GENOMIC DNA]</scope>
    <source>
        <strain evidence="2 5">SCRP324</strain>
        <strain evidence="3 4">SCRP333</strain>
    </source>
</reference>
<evidence type="ECO:0000313" key="4">
    <source>
        <dbReference type="Proteomes" id="UP000434957"/>
    </source>
</evidence>